<sequence length="104" mass="11293">MKTTIATLLLTALTSTMAAAMPAGEQSIRIKTIENHAIVTVLQDGKPVSDVQVKVKGHGTKYFTTGEKGTFMAANQFDNGRTFTFEITDENGVTIRKHQYLSAS</sequence>
<feature type="signal peptide" evidence="1">
    <location>
        <begin position="1"/>
        <end position="20"/>
    </location>
</feature>
<accession>E8M3Y7</accession>
<dbReference type="Proteomes" id="UP000006228">
    <property type="component" value="Unassembled WGS sequence"/>
</dbReference>
<dbReference type="OrthoDB" id="5901679at2"/>
<dbReference type="EMBL" id="AEVT01000024">
    <property type="protein sequence ID" value="EGA71239.1"/>
    <property type="molecule type" value="Genomic_DNA"/>
</dbReference>
<dbReference type="AlphaFoldDB" id="E8M3Y7"/>
<feature type="chain" id="PRO_5003227284" evidence="1">
    <location>
        <begin position="21"/>
        <end position="104"/>
    </location>
</feature>
<organism evidence="2 3">
    <name type="scientific">Vibrio sinaloensis DSM 21326</name>
    <dbReference type="NCBI Taxonomy" id="945550"/>
    <lineage>
        <taxon>Bacteria</taxon>
        <taxon>Pseudomonadati</taxon>
        <taxon>Pseudomonadota</taxon>
        <taxon>Gammaproteobacteria</taxon>
        <taxon>Vibrionales</taxon>
        <taxon>Vibrionaceae</taxon>
        <taxon>Vibrio</taxon>
        <taxon>Vibrio oreintalis group</taxon>
    </lineage>
</organism>
<proteinExistence type="predicted"/>
<keyword evidence="1" id="KW-0732">Signal</keyword>
<protein>
    <submittedName>
        <fullName evidence="2">Uncharacterized protein</fullName>
    </submittedName>
</protein>
<name>E8M3Y7_PHOS4</name>
<dbReference type="eggNOG" id="ENOG5031NZE">
    <property type="taxonomic scope" value="Bacteria"/>
</dbReference>
<dbReference type="RefSeq" id="WP_008074823.1">
    <property type="nucleotide sequence ID" value="NZ_AEVT01000024.1"/>
</dbReference>
<evidence type="ECO:0000313" key="2">
    <source>
        <dbReference type="EMBL" id="EGA71239.1"/>
    </source>
</evidence>
<gene>
    <name evidence="2" type="ORF">VISI1226_04452</name>
</gene>
<reference evidence="2 3" key="1">
    <citation type="journal article" date="2012" name="Int. J. Syst. Evol. Microbiol.">
        <title>Vibrio caribbeanicus sp. nov., isolated from the marine sponge Scleritoderma cyanea.</title>
        <authorList>
            <person name="Hoffmann M."/>
            <person name="Monday S.R."/>
            <person name="Allard M.W."/>
            <person name="Strain E.A."/>
            <person name="Whittaker P."/>
            <person name="Naum M."/>
            <person name="McCarthy P.J."/>
            <person name="Lopez J.V."/>
            <person name="Fischer M."/>
            <person name="Brown E.W."/>
        </authorList>
    </citation>
    <scope>NUCLEOTIDE SEQUENCE [LARGE SCALE GENOMIC DNA]</scope>
    <source>
        <strain evidence="3">DSMZ 21326</strain>
    </source>
</reference>
<dbReference type="GeneID" id="95568355"/>
<evidence type="ECO:0000256" key="1">
    <source>
        <dbReference type="SAM" id="SignalP"/>
    </source>
</evidence>
<evidence type="ECO:0000313" key="3">
    <source>
        <dbReference type="Proteomes" id="UP000006228"/>
    </source>
</evidence>
<comment type="caution">
    <text evidence="2">The sequence shown here is derived from an EMBL/GenBank/DDBJ whole genome shotgun (WGS) entry which is preliminary data.</text>
</comment>